<evidence type="ECO:0000259" key="4">
    <source>
        <dbReference type="PROSITE" id="PS50011"/>
    </source>
</evidence>
<keyword evidence="1" id="KW-0547">Nucleotide-binding</keyword>
<evidence type="ECO:0000313" key="6">
    <source>
        <dbReference type="EMBL" id="KAH6599620.1"/>
    </source>
</evidence>
<dbReference type="EMBL" id="JAFCIX010000063">
    <property type="protein sequence ID" value="KAH6599620.1"/>
    <property type="molecule type" value="Genomic_DNA"/>
</dbReference>
<dbReference type="PANTHER" id="PTHR48012">
    <property type="entry name" value="STERILE20-LIKE KINASE, ISOFORM B-RELATED"/>
    <property type="match status" value="1"/>
</dbReference>
<feature type="region of interest" description="Disordered" evidence="3">
    <location>
        <begin position="441"/>
        <end position="475"/>
    </location>
</feature>
<dbReference type="SMART" id="SM00036">
    <property type="entry name" value="CNH"/>
    <property type="match status" value="1"/>
</dbReference>
<dbReference type="PANTHER" id="PTHR48012:SF18">
    <property type="entry name" value="HAPPYHOUR, ISOFORM A"/>
    <property type="match status" value="1"/>
</dbReference>
<evidence type="ECO:0008006" key="8">
    <source>
        <dbReference type="Google" id="ProtNLM"/>
    </source>
</evidence>
<comment type="caution">
    <text evidence="6">The sequence shown here is derived from an EMBL/GenBank/DDBJ whole genome shotgun (WGS) entry which is preliminary data.</text>
</comment>
<dbReference type="InterPro" id="IPR011009">
    <property type="entry name" value="Kinase-like_dom_sf"/>
</dbReference>
<evidence type="ECO:0000256" key="2">
    <source>
        <dbReference type="ARBA" id="ARBA00022840"/>
    </source>
</evidence>
<dbReference type="SUPFAM" id="SSF56112">
    <property type="entry name" value="Protein kinase-like (PK-like)"/>
    <property type="match status" value="1"/>
</dbReference>
<evidence type="ECO:0000313" key="7">
    <source>
        <dbReference type="Proteomes" id="UP001648503"/>
    </source>
</evidence>
<dbReference type="InterPro" id="IPR001180">
    <property type="entry name" value="CNH_dom"/>
</dbReference>
<dbReference type="InterPro" id="IPR000719">
    <property type="entry name" value="Prot_kinase_dom"/>
</dbReference>
<feature type="domain" description="CNH" evidence="5">
    <location>
        <begin position="523"/>
        <end position="801"/>
    </location>
</feature>
<dbReference type="Pfam" id="PF00780">
    <property type="entry name" value="CNH"/>
    <property type="match status" value="1"/>
</dbReference>
<evidence type="ECO:0000259" key="5">
    <source>
        <dbReference type="PROSITE" id="PS50219"/>
    </source>
</evidence>
<dbReference type="Pfam" id="PF00069">
    <property type="entry name" value="Pkinase"/>
    <property type="match status" value="1"/>
</dbReference>
<protein>
    <recommendedName>
        <fullName evidence="8">Non-specific serine/threonine protein kinase</fullName>
    </recommendedName>
</protein>
<keyword evidence="7" id="KW-1185">Reference proteome</keyword>
<dbReference type="InterPro" id="IPR050629">
    <property type="entry name" value="STE20/SPS1-PAK"/>
</dbReference>
<dbReference type="Gene3D" id="1.10.510.10">
    <property type="entry name" value="Transferase(Phosphotransferase) domain 1"/>
    <property type="match status" value="1"/>
</dbReference>
<accession>A0ABQ8FK12</accession>
<feature type="compositionally biased region" description="Polar residues" evidence="3">
    <location>
        <begin position="449"/>
        <end position="463"/>
    </location>
</feature>
<reference evidence="6 7" key="1">
    <citation type="submission" date="2021-02" db="EMBL/GenBank/DDBJ databases">
        <title>Variation within the Batrachochytrium salamandrivorans European outbreak.</title>
        <authorList>
            <person name="Kelly M."/>
            <person name="Pasmans F."/>
            <person name="Shea T.P."/>
            <person name="Munoz J.F."/>
            <person name="Carranza S."/>
            <person name="Cuomo C.A."/>
            <person name="Martel A."/>
        </authorList>
    </citation>
    <scope>NUCLEOTIDE SEQUENCE [LARGE SCALE GENOMIC DNA]</scope>
    <source>
        <strain evidence="6 7">AMFP18/2</strain>
    </source>
</reference>
<keyword evidence="2" id="KW-0067">ATP-binding</keyword>
<sequence>MHIISYGEVFKARHTPTGTLAAVKIIKLEAGEELDEVLNEINFLRDCTHENIVSYMGCYMKRGPVKGQKIIWSPSYFRLSLSLIPIFVVFVNIDLRGPLFEKEIACIIRQSLKGLAFLHDRSKIHRDIKCGNILMTDKGEIKLADFGVSTQLTRTFSKRHTFIGTPYWMAPEVITSEQQGTSYDYKADIWSLGITAIEMADGAPPMFDMHPMRVLFMIPKLDPPILKDQTKWSADFHNFLRACLEKDPDRRLSASQLLGHPFLTPLPECSLVIIGFVERSREAKRLRVLQNPTALFNSHDEVDDDDENDVEKEFFENGTHNDDFPTVSGGEAIDAEVYLAENSTVKVNPGTSERSQLSSVNAAVGQLQFVTSDTPALPQWTVSTKPNGSPINAISTPFSSSLSPTSTTLLNLAPLANAGSIPVAGSLNQAMDQLKSLHQASVKREGIPSKSQQTPGASPQLSLARNDRRAQGSSSIVSPIHLTKQGGTSDQTRMSGVIHNKEPTSPELNKPHVFKAGRVCRLSIKVNCANFLGDTLLFGTDDGLYAFEANDQDARLIPLSNRRYAQIDTLDDLNLIISRSGKYDVVSIHDTTSITRFKKKSKFETETKLKKMKETKGCDQYNITRTRTSVYLCVSMPRSVIVMKWAPHPFNKFMKLKEIQMESKPKLMDICESKSGDVRLYVDAANSFRVYDFQNVTIEEVTVHGVTSEQLGSPVRGVLLGDVFATCYTNMALLHNLDSNKYTYSTLTWRNPLTFAARLGEDYLVAGSTTVVDVINSVTGKMVHVFETKRDKIRSLELLVARGNKLYLFAEEEKDGNRTAAIILIEAISG</sequence>
<proteinExistence type="predicted"/>
<evidence type="ECO:0000256" key="3">
    <source>
        <dbReference type="SAM" id="MobiDB-lite"/>
    </source>
</evidence>
<name>A0ABQ8FK12_9FUNG</name>
<dbReference type="Proteomes" id="UP001648503">
    <property type="component" value="Unassembled WGS sequence"/>
</dbReference>
<organism evidence="6 7">
    <name type="scientific">Batrachochytrium salamandrivorans</name>
    <dbReference type="NCBI Taxonomy" id="1357716"/>
    <lineage>
        <taxon>Eukaryota</taxon>
        <taxon>Fungi</taxon>
        <taxon>Fungi incertae sedis</taxon>
        <taxon>Chytridiomycota</taxon>
        <taxon>Chytridiomycota incertae sedis</taxon>
        <taxon>Chytridiomycetes</taxon>
        <taxon>Rhizophydiales</taxon>
        <taxon>Rhizophydiales incertae sedis</taxon>
        <taxon>Batrachochytrium</taxon>
    </lineage>
</organism>
<feature type="domain" description="Protein kinase" evidence="4">
    <location>
        <begin position="1"/>
        <end position="263"/>
    </location>
</feature>
<dbReference type="PROSITE" id="PS50011">
    <property type="entry name" value="PROTEIN_KINASE_DOM"/>
    <property type="match status" value="1"/>
</dbReference>
<evidence type="ECO:0000256" key="1">
    <source>
        <dbReference type="ARBA" id="ARBA00022741"/>
    </source>
</evidence>
<gene>
    <name evidence="6" type="ORF">BASA50_002962</name>
</gene>
<dbReference type="PROSITE" id="PS50219">
    <property type="entry name" value="CNH"/>
    <property type="match status" value="1"/>
</dbReference>
<dbReference type="SMART" id="SM00220">
    <property type="entry name" value="S_TKc"/>
    <property type="match status" value="1"/>
</dbReference>